<accession>A0AA39GFD6</accession>
<dbReference type="Pfam" id="PF24852">
    <property type="entry name" value="DUF7726"/>
    <property type="match status" value="2"/>
</dbReference>
<keyword evidence="4" id="KW-1185">Reference proteome</keyword>
<feature type="compositionally biased region" description="Polar residues" evidence="1">
    <location>
        <begin position="29"/>
        <end position="40"/>
    </location>
</feature>
<evidence type="ECO:0000259" key="2">
    <source>
        <dbReference type="Pfam" id="PF24852"/>
    </source>
</evidence>
<feature type="domain" description="DUF7726" evidence="2">
    <location>
        <begin position="87"/>
        <end position="155"/>
    </location>
</feature>
<dbReference type="PANTHER" id="PTHR42339">
    <property type="entry name" value="HISTONE H1"/>
    <property type="match status" value="1"/>
</dbReference>
<comment type="caution">
    <text evidence="3">The sequence shown here is derived from an EMBL/GenBank/DDBJ whole genome shotgun (WGS) entry which is preliminary data.</text>
</comment>
<sequence length="329" mass="36747">MSALQERDSNAVARPVTHVPPPVIDWSRVTASSSNENAIQQPKKAAPAPSSKKRKSDTQDVDIKAIMFPDDAVYPSDLDPRLLPTDQDTCGRIRQKIRKWIESGAMKVGEFRDELGVSGPAYGRFMSRTGTWDGEYTDTYIEAVRFFKKRELAGLPLSLPKSKRPKTIAEKKQEQAGPNKSTDTHTLLETDDWMLPGEDDCSVLIYMTCNEVRKELRALLKKGISQAALCRALSKQYPEESGRSVSAANLRYFMGQNGVDAGNASTAFYAGYCLLEKLRLKSGKAKSDFREDMEDIYGGMGFRTDSNKWFIGPAGKTPMVDEYGRVRFM</sequence>
<dbReference type="AlphaFoldDB" id="A0AA39GFD6"/>
<reference evidence="3" key="1">
    <citation type="submission" date="2022-10" db="EMBL/GenBank/DDBJ databases">
        <title>Determination and structural analysis of whole genome sequence of Sarocladium strictum F4-1.</title>
        <authorList>
            <person name="Hu L."/>
            <person name="Jiang Y."/>
        </authorList>
    </citation>
    <scope>NUCLEOTIDE SEQUENCE</scope>
    <source>
        <strain evidence="3">F4-1</strain>
    </source>
</reference>
<feature type="domain" description="DUF7726" evidence="2">
    <location>
        <begin position="205"/>
        <end position="281"/>
    </location>
</feature>
<dbReference type="Proteomes" id="UP001175261">
    <property type="component" value="Unassembled WGS sequence"/>
</dbReference>
<evidence type="ECO:0000313" key="4">
    <source>
        <dbReference type="Proteomes" id="UP001175261"/>
    </source>
</evidence>
<proteinExistence type="predicted"/>
<gene>
    <name evidence="3" type="ORF">NLU13_5828</name>
</gene>
<dbReference type="InterPro" id="IPR056143">
    <property type="entry name" value="DUF7726"/>
</dbReference>
<dbReference type="PANTHER" id="PTHR42339:SF1">
    <property type="entry name" value="HISTONE H1"/>
    <property type="match status" value="1"/>
</dbReference>
<dbReference type="EMBL" id="JAPDFR010000005">
    <property type="protein sequence ID" value="KAK0385991.1"/>
    <property type="molecule type" value="Genomic_DNA"/>
</dbReference>
<protein>
    <recommendedName>
        <fullName evidence="2">DUF7726 domain-containing protein</fullName>
    </recommendedName>
</protein>
<name>A0AA39GFD6_SARSR</name>
<evidence type="ECO:0000256" key="1">
    <source>
        <dbReference type="SAM" id="MobiDB-lite"/>
    </source>
</evidence>
<feature type="region of interest" description="Disordered" evidence="1">
    <location>
        <begin position="1"/>
        <end position="61"/>
    </location>
</feature>
<organism evidence="3 4">
    <name type="scientific">Sarocladium strictum</name>
    <name type="common">Black bundle disease fungus</name>
    <name type="synonym">Acremonium strictum</name>
    <dbReference type="NCBI Taxonomy" id="5046"/>
    <lineage>
        <taxon>Eukaryota</taxon>
        <taxon>Fungi</taxon>
        <taxon>Dikarya</taxon>
        <taxon>Ascomycota</taxon>
        <taxon>Pezizomycotina</taxon>
        <taxon>Sordariomycetes</taxon>
        <taxon>Hypocreomycetidae</taxon>
        <taxon>Hypocreales</taxon>
        <taxon>Sarocladiaceae</taxon>
        <taxon>Sarocladium</taxon>
    </lineage>
</organism>
<feature type="region of interest" description="Disordered" evidence="1">
    <location>
        <begin position="158"/>
        <end position="185"/>
    </location>
</feature>
<evidence type="ECO:0000313" key="3">
    <source>
        <dbReference type="EMBL" id="KAK0385991.1"/>
    </source>
</evidence>